<dbReference type="Proteomes" id="UP000215335">
    <property type="component" value="Unassembled WGS sequence"/>
</dbReference>
<dbReference type="EMBL" id="NNAY01004319">
    <property type="protein sequence ID" value="OXU18057.1"/>
    <property type="molecule type" value="Genomic_DNA"/>
</dbReference>
<evidence type="ECO:0000313" key="2">
    <source>
        <dbReference type="Proteomes" id="UP000215335"/>
    </source>
</evidence>
<evidence type="ECO:0000313" key="1">
    <source>
        <dbReference type="EMBL" id="OXU18057.1"/>
    </source>
</evidence>
<accession>A0A232EI59</accession>
<sequence>METEVQKRQKTGVGTIAKIRKSRLFVTKGVLICTVRLAHKRSECDKHGAGFKRAGLREITKRQLIPMPRTVAMYNKINST</sequence>
<dbReference type="AlphaFoldDB" id="A0A232EI59"/>
<gene>
    <name evidence="1" type="ORF">TSAR_014377</name>
</gene>
<organism evidence="1 2">
    <name type="scientific">Trichomalopsis sarcophagae</name>
    <dbReference type="NCBI Taxonomy" id="543379"/>
    <lineage>
        <taxon>Eukaryota</taxon>
        <taxon>Metazoa</taxon>
        <taxon>Ecdysozoa</taxon>
        <taxon>Arthropoda</taxon>
        <taxon>Hexapoda</taxon>
        <taxon>Insecta</taxon>
        <taxon>Pterygota</taxon>
        <taxon>Neoptera</taxon>
        <taxon>Endopterygota</taxon>
        <taxon>Hymenoptera</taxon>
        <taxon>Apocrita</taxon>
        <taxon>Proctotrupomorpha</taxon>
        <taxon>Chalcidoidea</taxon>
        <taxon>Pteromalidae</taxon>
        <taxon>Pteromalinae</taxon>
        <taxon>Trichomalopsis</taxon>
    </lineage>
</organism>
<protein>
    <submittedName>
        <fullName evidence="1">Uncharacterized protein</fullName>
    </submittedName>
</protein>
<comment type="caution">
    <text evidence="1">The sequence shown here is derived from an EMBL/GenBank/DDBJ whole genome shotgun (WGS) entry which is preliminary data.</text>
</comment>
<reference evidence="1 2" key="1">
    <citation type="journal article" date="2017" name="Curr. Biol.">
        <title>The Evolution of Venom by Co-option of Single-Copy Genes.</title>
        <authorList>
            <person name="Martinson E.O."/>
            <person name="Mrinalini"/>
            <person name="Kelkar Y.D."/>
            <person name="Chang C.H."/>
            <person name="Werren J.H."/>
        </authorList>
    </citation>
    <scope>NUCLEOTIDE SEQUENCE [LARGE SCALE GENOMIC DNA]</scope>
    <source>
        <strain evidence="1 2">Alberta</strain>
        <tissue evidence="1">Whole body</tissue>
    </source>
</reference>
<name>A0A232EI59_9HYME</name>
<keyword evidence="2" id="KW-1185">Reference proteome</keyword>
<proteinExistence type="predicted"/>